<dbReference type="PROSITE" id="PS50158">
    <property type="entry name" value="ZF_CCHC"/>
    <property type="match status" value="2"/>
</dbReference>
<evidence type="ECO:0000256" key="1">
    <source>
        <dbReference type="PROSITE-ProRule" id="PRU00047"/>
    </source>
</evidence>
<evidence type="ECO:0000313" key="5">
    <source>
        <dbReference type="EMBL" id="AAQ56500.1"/>
    </source>
</evidence>
<evidence type="ECO:0000256" key="3">
    <source>
        <dbReference type="SAM" id="MobiDB-lite"/>
    </source>
</evidence>
<keyword evidence="5" id="KW-0238">DNA-binding</keyword>
<dbReference type="SMART" id="SM00343">
    <property type="entry name" value="ZnF_C2HC"/>
    <property type="match status" value="3"/>
</dbReference>
<keyword evidence="1" id="KW-0863">Zinc-finger</keyword>
<proteinExistence type="predicted"/>
<keyword evidence="1" id="KW-0862">Zinc</keyword>
<evidence type="ECO:0000259" key="4">
    <source>
        <dbReference type="PROSITE" id="PS50158"/>
    </source>
</evidence>
<keyword evidence="2" id="KW-0175">Coiled coil</keyword>
<reference evidence="5" key="1">
    <citation type="journal article" date="2004" name="Nat. Genet.">
        <title>Sequencing of a rice centromere uncovers active genes.</title>
        <authorList>
            <person name="Nagaki K."/>
            <person name="Cheng Z."/>
            <person name="Ouyang S."/>
            <person name="Talbert P.B."/>
            <person name="Kim M."/>
            <person name="Jones K.M."/>
            <person name="Henikoff S."/>
            <person name="Buell C.R."/>
            <person name="Jiang J."/>
        </authorList>
    </citation>
    <scope>NUCLEOTIDE SEQUENCE</scope>
</reference>
<name>Q6UU68_ORYSJ</name>
<dbReference type="Pfam" id="PF00098">
    <property type="entry name" value="zf-CCHC"/>
    <property type="match status" value="2"/>
</dbReference>
<dbReference type="Gene3D" id="4.10.60.10">
    <property type="entry name" value="Zinc finger, CCHC-type"/>
    <property type="match status" value="2"/>
</dbReference>
<dbReference type="InterPro" id="IPR001878">
    <property type="entry name" value="Znf_CCHC"/>
</dbReference>
<dbReference type="EMBL" id="AY360391">
    <property type="protein sequence ID" value="AAQ56500.1"/>
    <property type="molecule type" value="Genomic_DNA"/>
</dbReference>
<feature type="coiled-coil region" evidence="2">
    <location>
        <begin position="184"/>
        <end position="211"/>
    </location>
</feature>
<accession>Q6UU68</accession>
<feature type="region of interest" description="Disordered" evidence="3">
    <location>
        <begin position="419"/>
        <end position="443"/>
    </location>
</feature>
<keyword evidence="1" id="KW-0479">Metal-binding</keyword>
<dbReference type="GO" id="GO:0008270">
    <property type="term" value="F:zinc ion binding"/>
    <property type="evidence" value="ECO:0007669"/>
    <property type="project" value="UniProtKB-KW"/>
</dbReference>
<feature type="domain" description="CCHC-type" evidence="4">
    <location>
        <begin position="339"/>
        <end position="353"/>
    </location>
</feature>
<feature type="domain" description="CCHC-type" evidence="4">
    <location>
        <begin position="450"/>
        <end position="464"/>
    </location>
</feature>
<protein>
    <submittedName>
        <fullName evidence="5">Putative DNA-binding protein</fullName>
    </submittedName>
</protein>
<dbReference type="SUPFAM" id="SSF57756">
    <property type="entry name" value="Retrovirus zinc finger-like domains"/>
    <property type="match status" value="1"/>
</dbReference>
<evidence type="ECO:0000256" key="2">
    <source>
        <dbReference type="SAM" id="Coils"/>
    </source>
</evidence>
<dbReference type="GO" id="GO:0003677">
    <property type="term" value="F:DNA binding"/>
    <property type="evidence" value="ECO:0007669"/>
    <property type="project" value="UniProtKB-KW"/>
</dbReference>
<dbReference type="InterPro" id="IPR036875">
    <property type="entry name" value="Znf_CCHC_sf"/>
</dbReference>
<dbReference type="AlphaFoldDB" id="Q6UU68"/>
<organism evidence="5">
    <name type="scientific">Oryza sativa subsp. japonica</name>
    <name type="common">Rice</name>
    <dbReference type="NCBI Taxonomy" id="39947"/>
    <lineage>
        <taxon>Eukaryota</taxon>
        <taxon>Viridiplantae</taxon>
        <taxon>Streptophyta</taxon>
        <taxon>Embryophyta</taxon>
        <taxon>Tracheophyta</taxon>
        <taxon>Spermatophyta</taxon>
        <taxon>Magnoliopsida</taxon>
        <taxon>Liliopsida</taxon>
        <taxon>Poales</taxon>
        <taxon>Poaceae</taxon>
        <taxon>BOP clade</taxon>
        <taxon>Oryzoideae</taxon>
        <taxon>Oryzeae</taxon>
        <taxon>Oryzinae</taxon>
        <taxon>Oryza</taxon>
        <taxon>Oryza sativa</taxon>
    </lineage>
</organism>
<gene>
    <name evidence="5" type="ORF">OSJNBa0023H09.29</name>
</gene>
<sequence>MECRGSRGFGSSMNIKSKSKVGIDQSKGAVFENGSTRDRESHLEVLSGTSWHQGEVEKFHKCCPEVPGTFTRKLLAGFQFKLDAHLIWNTLEERYDKSECDEAKLAIEEPLVECSNSSTICKEPQVILSNEQDSLATFTSSPTHVSIKGNEMVEVCGKKWPSEEFTSPRCSSSHLDEYSCIMEKSYLEKENLELKAQLVELTSKHVDLQEKYDELLCSHGNLVDSHAMLEVTHEVIIITVKSYVPHVQVDFTCANSCCSQANIFLRTTCDLDYVGKKDKYIDHGFVCNAQPSQDNRESMLKKLEKGSTVACTKFYQEDNKSNNKSKGQDQSKNKASITCFKCKKMGHHVRDCPWKKQKKLSKNEDLAHKFFKSTKEGHFASSCPCKIDDEATLPRKTSRINRRKCYGCIEKGHEIGFCPHKKDDHSNRSSKRQTGNKQVKKQDKSKTQLCYNCRAKGHIGKNCPIGKIPKPNLSFHHNLLRKAKNGTCATRVISSLHASTKAIWVPKSLVTNIHGPNVIWVPKYA</sequence>